<keyword evidence="1 3" id="KW-0807">Transducer</keyword>
<evidence type="ECO:0000313" key="8">
    <source>
        <dbReference type="Proteomes" id="UP000318864"/>
    </source>
</evidence>
<dbReference type="AlphaFoldDB" id="A0A4S3THT8"/>
<dbReference type="SMART" id="SM00283">
    <property type="entry name" value="MA"/>
    <property type="match status" value="1"/>
</dbReference>
<evidence type="ECO:0000313" key="7">
    <source>
        <dbReference type="EMBL" id="THE63594.1"/>
    </source>
</evidence>
<dbReference type="PANTHER" id="PTHR32089">
    <property type="entry name" value="METHYL-ACCEPTING CHEMOTAXIS PROTEIN MCPB"/>
    <property type="match status" value="1"/>
</dbReference>
<dbReference type="InterPro" id="IPR012292">
    <property type="entry name" value="Globin/Proto"/>
</dbReference>
<evidence type="ECO:0000256" key="1">
    <source>
        <dbReference type="ARBA" id="ARBA00023224"/>
    </source>
</evidence>
<dbReference type="Gene3D" id="1.10.287.950">
    <property type="entry name" value="Methyl-accepting chemotaxis protein"/>
    <property type="match status" value="1"/>
</dbReference>
<evidence type="ECO:0000259" key="6">
    <source>
        <dbReference type="PROSITE" id="PS50111"/>
    </source>
</evidence>
<organism evidence="7 8">
    <name type="scientific">Salinadaptatus halalkaliphilus</name>
    <dbReference type="NCBI Taxonomy" id="2419781"/>
    <lineage>
        <taxon>Archaea</taxon>
        <taxon>Methanobacteriati</taxon>
        <taxon>Methanobacteriota</taxon>
        <taxon>Stenosarchaea group</taxon>
        <taxon>Halobacteria</taxon>
        <taxon>Halobacteriales</taxon>
        <taxon>Natrialbaceae</taxon>
        <taxon>Salinadaptatus</taxon>
    </lineage>
</organism>
<dbReference type="InterPro" id="IPR009050">
    <property type="entry name" value="Globin-like_sf"/>
</dbReference>
<dbReference type="Pfam" id="PF00015">
    <property type="entry name" value="MCPsignal"/>
    <property type="match status" value="1"/>
</dbReference>
<protein>
    <submittedName>
        <fullName evidence="7">Globin-coupled sensor protein</fullName>
    </submittedName>
</protein>
<evidence type="ECO:0000256" key="2">
    <source>
        <dbReference type="ARBA" id="ARBA00029447"/>
    </source>
</evidence>
<comment type="caution">
    <text evidence="7">The sequence shown here is derived from an EMBL/GenBank/DDBJ whole genome shotgun (WGS) entry which is preliminary data.</text>
</comment>
<dbReference type="Proteomes" id="UP000318864">
    <property type="component" value="Unassembled WGS sequence"/>
</dbReference>
<dbReference type="GO" id="GO:0020037">
    <property type="term" value="F:heme binding"/>
    <property type="evidence" value="ECO:0007669"/>
    <property type="project" value="InterPro"/>
</dbReference>
<dbReference type="PROSITE" id="PS50111">
    <property type="entry name" value="CHEMOTAXIS_TRANSDUC_2"/>
    <property type="match status" value="1"/>
</dbReference>
<evidence type="ECO:0000256" key="3">
    <source>
        <dbReference type="PROSITE-ProRule" id="PRU00284"/>
    </source>
</evidence>
<reference evidence="7 8" key="1">
    <citation type="submission" date="2018-10" db="EMBL/GenBank/DDBJ databases">
        <title>Natronolimnobius sp. XQ-INN 246 isolated from Inner Mongolia Autonomous Region of China.</title>
        <authorList>
            <person name="Xue Q."/>
        </authorList>
    </citation>
    <scope>NUCLEOTIDE SEQUENCE [LARGE SCALE GENOMIC DNA]</scope>
    <source>
        <strain evidence="7 8">XQ-INN 246</strain>
    </source>
</reference>
<dbReference type="EMBL" id="RBZW01000058">
    <property type="protein sequence ID" value="THE63594.1"/>
    <property type="molecule type" value="Genomic_DNA"/>
</dbReference>
<dbReference type="SUPFAM" id="SSF58104">
    <property type="entry name" value="Methyl-accepting chemotaxis protein (MCP) signaling domain"/>
    <property type="match status" value="1"/>
</dbReference>
<dbReference type="SUPFAM" id="SSF46458">
    <property type="entry name" value="Globin-like"/>
    <property type="match status" value="1"/>
</dbReference>
<proteinExistence type="inferred from homology"/>
<dbReference type="CDD" id="cd11386">
    <property type="entry name" value="MCP_signal"/>
    <property type="match status" value="1"/>
</dbReference>
<keyword evidence="4" id="KW-0175">Coiled coil</keyword>
<sequence length="527" mass="57242">MASPATEYKITDSDRKSVDGDVLTADLGIDSREIEWRKEFTGFDDADADRLESMAPLFDRIADDLVEEFYDHLQSHAESDAILASSSKGVEQLKRSQRRYLTDLGSGEYGQSYFDQRARVGKLHDMLDLGPKFYLGAYTIYYEGILGAIGEDAHGRLESSAVDHPSTDTVEERPGADDTTQDSAADRDSVPDDEPVVPLSAATAVVDDLTGDLLSVIKLLSLDQQTVMDTYIDSYADVEAELERRTEVAENVTDSVTELREQSTDVEERSTEIHSLAGEQSTAMGDVASEVSSLSATVEEIASNAETVSETSERAEEIAGETTETAQSAIEKMERVEAAATDVADDVEELRESVQRIDEVVEVINDIADQTNLLALNASIEAATAGEAGDGFAVVADEVKTLAEESQEEATTIETMVEQIQADTEDTVESLEMATDEISDGVEFVEQTVDNLARIEETVGEASSGIAEVAMATDEQAASTEEVASMTDTTMEQAQEVEREIAAIADANEQLRELIDEVDAEVRRLTE</sequence>
<dbReference type="InterPro" id="IPR039379">
    <property type="entry name" value="Protoglobin_sensor_dom"/>
</dbReference>
<feature type="domain" description="Methyl-accepting transducer" evidence="6">
    <location>
        <begin position="255"/>
        <end position="491"/>
    </location>
</feature>
<dbReference type="OrthoDB" id="8523at2157"/>
<name>A0A4S3THT8_9EURY</name>
<comment type="similarity">
    <text evidence="2">Belongs to the methyl-accepting chemotaxis (MCP) protein family.</text>
</comment>
<dbReference type="CDD" id="cd01068">
    <property type="entry name" value="globin_sensor"/>
    <property type="match status" value="1"/>
</dbReference>
<evidence type="ECO:0000256" key="5">
    <source>
        <dbReference type="SAM" id="MobiDB-lite"/>
    </source>
</evidence>
<dbReference type="GO" id="GO:0007165">
    <property type="term" value="P:signal transduction"/>
    <property type="evidence" value="ECO:0007669"/>
    <property type="project" value="UniProtKB-KW"/>
</dbReference>
<dbReference type="PANTHER" id="PTHR32089:SF112">
    <property type="entry name" value="LYSOZYME-LIKE PROTEIN-RELATED"/>
    <property type="match status" value="1"/>
</dbReference>
<feature type="coiled-coil region" evidence="4">
    <location>
        <begin position="494"/>
        <end position="524"/>
    </location>
</feature>
<dbReference type="RefSeq" id="WP_141465939.1">
    <property type="nucleotide sequence ID" value="NZ_RBZW01000058.1"/>
</dbReference>
<dbReference type="PRINTS" id="PR00260">
    <property type="entry name" value="CHEMTRNSDUCR"/>
</dbReference>
<dbReference type="InterPro" id="IPR004090">
    <property type="entry name" value="Chemotax_Me-accpt_rcpt"/>
</dbReference>
<dbReference type="GO" id="GO:0006935">
    <property type="term" value="P:chemotaxis"/>
    <property type="evidence" value="ECO:0007669"/>
    <property type="project" value="InterPro"/>
</dbReference>
<feature type="region of interest" description="Disordered" evidence="5">
    <location>
        <begin position="304"/>
        <end position="326"/>
    </location>
</feature>
<dbReference type="GO" id="GO:0004888">
    <property type="term" value="F:transmembrane signaling receptor activity"/>
    <property type="evidence" value="ECO:0007669"/>
    <property type="project" value="InterPro"/>
</dbReference>
<dbReference type="GO" id="GO:0019825">
    <property type="term" value="F:oxygen binding"/>
    <property type="evidence" value="ECO:0007669"/>
    <property type="project" value="InterPro"/>
</dbReference>
<dbReference type="InterPro" id="IPR004089">
    <property type="entry name" value="MCPsignal_dom"/>
</dbReference>
<dbReference type="Gene3D" id="1.10.490.10">
    <property type="entry name" value="Globins"/>
    <property type="match status" value="1"/>
</dbReference>
<dbReference type="GO" id="GO:0016020">
    <property type="term" value="C:membrane"/>
    <property type="evidence" value="ECO:0007669"/>
    <property type="project" value="InterPro"/>
</dbReference>
<dbReference type="InterPro" id="IPR044398">
    <property type="entry name" value="Globin-sensor_dom"/>
</dbReference>
<feature type="region of interest" description="Disordered" evidence="5">
    <location>
        <begin position="157"/>
        <end position="195"/>
    </location>
</feature>
<evidence type="ECO:0000256" key="4">
    <source>
        <dbReference type="SAM" id="Coils"/>
    </source>
</evidence>
<gene>
    <name evidence="7" type="ORF">D8Y22_17400</name>
</gene>
<accession>A0A4S3THT8</accession>
<keyword evidence="8" id="KW-1185">Reference proteome</keyword>
<dbReference type="Pfam" id="PF11563">
    <property type="entry name" value="Protoglobin"/>
    <property type="match status" value="1"/>
</dbReference>